<dbReference type="InterPro" id="IPR045784">
    <property type="entry name" value="Radical_SAM_N2"/>
</dbReference>
<dbReference type="SFLD" id="SFLDS00029">
    <property type="entry name" value="Radical_SAM"/>
    <property type="match status" value="1"/>
</dbReference>
<organism evidence="2 3">
    <name type="scientific">Anoxynatronum buryatiense</name>
    <dbReference type="NCBI Taxonomy" id="489973"/>
    <lineage>
        <taxon>Bacteria</taxon>
        <taxon>Bacillati</taxon>
        <taxon>Bacillota</taxon>
        <taxon>Clostridia</taxon>
        <taxon>Eubacteriales</taxon>
        <taxon>Clostridiaceae</taxon>
        <taxon>Anoxynatronum</taxon>
    </lineage>
</organism>
<dbReference type="SMART" id="SM00729">
    <property type="entry name" value="Elp3"/>
    <property type="match status" value="1"/>
</dbReference>
<dbReference type="Pfam" id="PF04055">
    <property type="entry name" value="Radical_SAM"/>
    <property type="match status" value="1"/>
</dbReference>
<gene>
    <name evidence="2" type="ORF">SAMN06296020_103367</name>
</gene>
<dbReference type="InterPro" id="IPR007197">
    <property type="entry name" value="rSAM"/>
</dbReference>
<dbReference type="Proteomes" id="UP001158066">
    <property type="component" value="Unassembled WGS sequence"/>
</dbReference>
<dbReference type="AlphaFoldDB" id="A0AA45WV43"/>
<dbReference type="PROSITE" id="PS51918">
    <property type="entry name" value="RADICAL_SAM"/>
    <property type="match status" value="1"/>
</dbReference>
<name>A0AA45WV43_9CLOT</name>
<dbReference type="Pfam" id="PF19864">
    <property type="entry name" value="Radical_SAM_N2"/>
    <property type="match status" value="1"/>
</dbReference>
<dbReference type="Gene3D" id="3.40.50.280">
    <property type="entry name" value="Cobalamin-binding domain"/>
    <property type="match status" value="1"/>
</dbReference>
<dbReference type="SFLD" id="SFLDG01082">
    <property type="entry name" value="B12-binding_domain_containing"/>
    <property type="match status" value="1"/>
</dbReference>
<dbReference type="GO" id="GO:0003824">
    <property type="term" value="F:catalytic activity"/>
    <property type="evidence" value="ECO:0007669"/>
    <property type="project" value="InterPro"/>
</dbReference>
<dbReference type="InterPro" id="IPR006638">
    <property type="entry name" value="Elp3/MiaA/NifB-like_rSAM"/>
</dbReference>
<evidence type="ECO:0000313" key="2">
    <source>
        <dbReference type="EMBL" id="SMP49642.1"/>
    </source>
</evidence>
<dbReference type="InterPro" id="IPR023404">
    <property type="entry name" value="rSAM_horseshoe"/>
</dbReference>
<dbReference type="SUPFAM" id="SSF102114">
    <property type="entry name" value="Radical SAM enzymes"/>
    <property type="match status" value="1"/>
</dbReference>
<proteinExistence type="predicted"/>
<dbReference type="NCBIfam" id="TIGR03960">
    <property type="entry name" value="rSAM_fuse_unch"/>
    <property type="match status" value="1"/>
</dbReference>
<dbReference type="EMBL" id="FXUF01000003">
    <property type="protein sequence ID" value="SMP49642.1"/>
    <property type="molecule type" value="Genomic_DNA"/>
</dbReference>
<accession>A0AA45WV43</accession>
<protein>
    <submittedName>
        <fullName evidence="2">Radical SAM family uncharacterized protein</fullName>
    </submittedName>
</protein>
<feature type="domain" description="Radical SAM core" evidence="1">
    <location>
        <begin position="251"/>
        <end position="491"/>
    </location>
</feature>
<sequence length="611" mass="69917">MNTQLESLLKKVEKPARYIGNEFNSFHKKVETETIRFAWCFPDLYEIGMSHLGSLIMYHLLNEQHDIFCERCYTPAQDMETAMAEQKMPLFSLESTTPLHQFHFIGFTLQYELSYTNILHMLTLANIPLLASERKSTDPLVILGGPCAYNPEPLAEIADLIVIGEAEEVILEIMEAFRVHRQDRDSFLIACASLQGVYVPSLYESIYDEKTGKFLKTCPVNESAPVQIKKRIIQNLDTVFYPQKPLVPYLNVVHDRATIELFRGCIRGCRFCQAGVLYRPVREKSLSVLIDDAQTIIQETGYEELSLSSLSTSDYSQLKNLTEALTAQFCDDRVGLSLPSLRLDNMTMEILKEVQKVRKSGLTFAPEAGSQRMRDVINKGISEEDLVTAVKNAYEAGWSQVKLYFMIGLPTETDEDVEAIYQLVSKLDHEVFQKRDKQLTHPLRISVSVSNFVPKPFTPFQWVPQDTIEAFDAKHQLLKEKFRHRRSISFNYHDAQTSFLEGVFARGDRRLGRVLLKAYQMGCRFDGWAEHFNFQRWMEAFEACGIDPLQYTTGKRLIDEALPWDHIDVIVTKAFLQKEYNKSIQGETTPHCRSSCSACGFQQTHLGGICP</sequence>
<keyword evidence="3" id="KW-1185">Reference proteome</keyword>
<dbReference type="InterPro" id="IPR058240">
    <property type="entry name" value="rSAM_sf"/>
</dbReference>
<dbReference type="InterPro" id="IPR023862">
    <property type="entry name" value="CHP03960_rSAM"/>
</dbReference>
<dbReference type="Gene3D" id="3.80.30.20">
    <property type="entry name" value="tm_1862 like domain"/>
    <property type="match status" value="1"/>
</dbReference>
<dbReference type="PANTHER" id="PTHR42731">
    <property type="entry name" value="SLL1084 PROTEIN"/>
    <property type="match status" value="1"/>
</dbReference>
<dbReference type="PANTHER" id="PTHR42731:SF1">
    <property type="entry name" value="RADICAL SAM DOMAIN PROTEIN"/>
    <property type="match status" value="1"/>
</dbReference>
<evidence type="ECO:0000313" key="3">
    <source>
        <dbReference type="Proteomes" id="UP001158066"/>
    </source>
</evidence>
<dbReference type="GO" id="GO:0051536">
    <property type="term" value="F:iron-sulfur cluster binding"/>
    <property type="evidence" value="ECO:0007669"/>
    <property type="project" value="InterPro"/>
</dbReference>
<dbReference type="RefSeq" id="WP_283408621.1">
    <property type="nucleotide sequence ID" value="NZ_FXUF01000003.1"/>
</dbReference>
<comment type="caution">
    <text evidence="2">The sequence shown here is derived from an EMBL/GenBank/DDBJ whole genome shotgun (WGS) entry which is preliminary data.</text>
</comment>
<dbReference type="CDD" id="cd01335">
    <property type="entry name" value="Radical_SAM"/>
    <property type="match status" value="1"/>
</dbReference>
<reference evidence="2" key="1">
    <citation type="submission" date="2017-05" db="EMBL/GenBank/DDBJ databases">
        <authorList>
            <person name="Varghese N."/>
            <person name="Submissions S."/>
        </authorList>
    </citation>
    <scope>NUCLEOTIDE SEQUENCE</scope>
    <source>
        <strain evidence="2">Su22</strain>
    </source>
</reference>
<evidence type="ECO:0000259" key="1">
    <source>
        <dbReference type="PROSITE" id="PS51918"/>
    </source>
</evidence>